<dbReference type="GO" id="GO:0030151">
    <property type="term" value="F:molybdenum ion binding"/>
    <property type="evidence" value="ECO:0007669"/>
    <property type="project" value="InterPro"/>
</dbReference>
<dbReference type="InterPro" id="IPR050123">
    <property type="entry name" value="Prok_molybdopt-oxidoreductase"/>
</dbReference>
<evidence type="ECO:0000259" key="5">
    <source>
        <dbReference type="Pfam" id="PF01568"/>
    </source>
</evidence>
<dbReference type="PANTHER" id="PTHR43105:SF4">
    <property type="entry name" value="PROTEIN YDEP"/>
    <property type="match status" value="1"/>
</dbReference>
<name>B7JVR0_RIPO1</name>
<dbReference type="InterPro" id="IPR010046">
    <property type="entry name" value="Mopterin_OxRdtse_a_bac"/>
</dbReference>
<dbReference type="NCBIfam" id="TIGR01701">
    <property type="entry name" value="Fdhalpha-like"/>
    <property type="match status" value="1"/>
</dbReference>
<dbReference type="AlphaFoldDB" id="B7JVR0"/>
<keyword evidence="2" id="KW-0408">Iron</keyword>
<keyword evidence="7" id="KW-1185">Reference proteome</keyword>
<dbReference type="Pfam" id="PF01568">
    <property type="entry name" value="Molydop_binding"/>
    <property type="match status" value="1"/>
</dbReference>
<evidence type="ECO:0000313" key="7">
    <source>
        <dbReference type="Proteomes" id="UP000008204"/>
    </source>
</evidence>
<feature type="domain" description="Molybdopterin oxidoreductase" evidence="4">
    <location>
        <begin position="116"/>
        <end position="559"/>
    </location>
</feature>
<dbReference type="GO" id="GO:0051539">
    <property type="term" value="F:4 iron, 4 sulfur cluster binding"/>
    <property type="evidence" value="ECO:0007669"/>
    <property type="project" value="InterPro"/>
</dbReference>
<dbReference type="GO" id="GO:0016020">
    <property type="term" value="C:membrane"/>
    <property type="evidence" value="ECO:0007669"/>
    <property type="project" value="TreeGrafter"/>
</dbReference>
<dbReference type="HOGENOM" id="CLU_000422_16_1_3"/>
<dbReference type="OrthoDB" id="9805142at2"/>
<dbReference type="STRING" id="41431.PCC8801_0540"/>
<proteinExistence type="predicted"/>
<dbReference type="KEGG" id="cyp:PCC8801_0540"/>
<organism evidence="6 7">
    <name type="scientific">Rippkaea orientalis (strain PCC 8801 / RF-1)</name>
    <name type="common">Cyanothece sp. (strain PCC 8801)</name>
    <dbReference type="NCBI Taxonomy" id="41431"/>
    <lineage>
        <taxon>Bacteria</taxon>
        <taxon>Bacillati</taxon>
        <taxon>Cyanobacteriota</taxon>
        <taxon>Cyanophyceae</taxon>
        <taxon>Oscillatoriophycideae</taxon>
        <taxon>Chroococcales</taxon>
        <taxon>Aphanothecaceae</taxon>
        <taxon>Rippkaea</taxon>
        <taxon>Rippkaea orientalis</taxon>
    </lineage>
</organism>
<dbReference type="InterPro" id="IPR009010">
    <property type="entry name" value="Asp_de-COase-like_dom_sf"/>
</dbReference>
<protein>
    <submittedName>
        <fullName evidence="6">Oxidoreductase alpha (Molybdopterin) subunit</fullName>
        <ecNumber evidence="6">1.2.1.2</ecNumber>
    </submittedName>
</protein>
<keyword evidence="3" id="KW-0411">Iron-sulfur</keyword>
<gene>
    <name evidence="6" type="ordered locus">PCC8801_0540</name>
</gene>
<keyword evidence="6" id="KW-0560">Oxidoreductase</keyword>
<dbReference type="PANTHER" id="PTHR43105">
    <property type="entry name" value="RESPIRATORY NITRATE REDUCTASE"/>
    <property type="match status" value="1"/>
</dbReference>
<dbReference type="InterPro" id="IPR006657">
    <property type="entry name" value="MoPterin_dinucl-bd_dom"/>
</dbReference>
<evidence type="ECO:0000256" key="3">
    <source>
        <dbReference type="ARBA" id="ARBA00023014"/>
    </source>
</evidence>
<keyword evidence="1" id="KW-0479">Metal-binding</keyword>
<sequence>MLNKPQKRWNPEHWASWKPFGIGEQYPNNYWELVRTIWENRDQLPYAWNILNQGVCDGCALGTTGMKDWTVDGLHLCNVRLRLLRLNTMPAFDPECLSDVSLLPSKRSSHLRKMGRLPYPMRRDKGDKGFRRISWDEALECISSYIRQTKPDRTGYYLTSRGTVNETYYCAQKAVRSMGTNNVDNAARICHSPSTTGLKMSLGVAATTCSYKDWIGTDLLVFIGSNVANNQPVTVKYLHWAKKAGTRIVMINSYREPGMERYWVPSIPESALFGTKFAEDCFLVNVGGDMAFLNGTLKHLIENNWTDNNFITQHTTGFNDLKNALDSQSWETLEQLSGATKNQMYEFAQMIHQAQKAVFVWSMGITQHPWGEDNVKAIINLALTKGFVGREGCGLMPIRGHSGVQGGAEMGCYATVFPGGKDINSENAQALSELWGFEVPTNQGLITSEMIDAAADGNLDVLVSVGGNFLEVLPDPDYVETALKKVPLRVHLDIMCSPQMLLDPAETVILLPATTRYEIPGGVTETNTERRVIFSPEIPGRRIGEARPEWQVFLDLAKRVNPHLADQLSFENTAAIRQEIAQVVPQYAGIQHLKEAGDQFQYGGSHLCFGWNFSTPDHKAQFIPLLPPETQLPDGYFAVATRRGKQFNSMVQEDKDAITGAVREAILMSPLDAQKLGLKQGDRVLLKNEVGEYQGKIYLASIQPGNLQIHWPEGNILLDKKQRSPIAGIPNYNAIVRVEKMAV</sequence>
<evidence type="ECO:0000256" key="2">
    <source>
        <dbReference type="ARBA" id="ARBA00023004"/>
    </source>
</evidence>
<dbReference type="Gene3D" id="3.40.228.10">
    <property type="entry name" value="Dimethylsulfoxide Reductase, domain 2"/>
    <property type="match status" value="1"/>
</dbReference>
<evidence type="ECO:0000256" key="1">
    <source>
        <dbReference type="ARBA" id="ARBA00022723"/>
    </source>
</evidence>
<dbReference type="SUPFAM" id="SSF53706">
    <property type="entry name" value="Formate dehydrogenase/DMSO reductase, domains 1-3"/>
    <property type="match status" value="1"/>
</dbReference>
<dbReference type="CDD" id="cd02767">
    <property type="entry name" value="MopB_ydeP"/>
    <property type="match status" value="1"/>
</dbReference>
<dbReference type="Gene3D" id="3.40.50.740">
    <property type="match status" value="1"/>
</dbReference>
<dbReference type="InterPro" id="IPR006656">
    <property type="entry name" value="Mopterin_OxRdtase"/>
</dbReference>
<dbReference type="EC" id="1.2.1.2" evidence="6"/>
<dbReference type="PIRSF" id="PIRSF000144">
    <property type="entry name" value="CbbBc"/>
    <property type="match status" value="1"/>
</dbReference>
<dbReference type="GO" id="GO:0043546">
    <property type="term" value="F:molybdopterin cofactor binding"/>
    <property type="evidence" value="ECO:0007669"/>
    <property type="project" value="InterPro"/>
</dbReference>
<dbReference type="Proteomes" id="UP000008204">
    <property type="component" value="Chromosome"/>
</dbReference>
<feature type="domain" description="Molybdopterin dinucleotide-binding" evidence="5">
    <location>
        <begin position="641"/>
        <end position="734"/>
    </location>
</feature>
<accession>B7JVR0</accession>
<dbReference type="InterPro" id="IPR041953">
    <property type="entry name" value="YdeP_MopB"/>
</dbReference>
<evidence type="ECO:0000313" key="6">
    <source>
        <dbReference type="EMBL" id="ACK64631.1"/>
    </source>
</evidence>
<dbReference type="SUPFAM" id="SSF50692">
    <property type="entry name" value="ADC-like"/>
    <property type="match status" value="1"/>
</dbReference>
<reference evidence="7" key="1">
    <citation type="journal article" date="2011" name="MBio">
        <title>Novel metabolic attributes of the genus Cyanothece, comprising a group of unicellular nitrogen-fixing Cyanobacteria.</title>
        <authorList>
            <person name="Bandyopadhyay A."/>
            <person name="Elvitigala T."/>
            <person name="Welsh E."/>
            <person name="Stockel J."/>
            <person name="Liberton M."/>
            <person name="Min H."/>
            <person name="Sherman L.A."/>
            <person name="Pakrasi H.B."/>
        </authorList>
    </citation>
    <scope>NUCLEOTIDE SEQUENCE [LARGE SCALE GENOMIC DNA]</scope>
    <source>
        <strain evidence="7">PCC 8801</strain>
    </source>
</reference>
<evidence type="ECO:0000259" key="4">
    <source>
        <dbReference type="Pfam" id="PF00384"/>
    </source>
</evidence>
<dbReference type="eggNOG" id="COG0243">
    <property type="taxonomic scope" value="Bacteria"/>
</dbReference>
<dbReference type="Pfam" id="PF00384">
    <property type="entry name" value="Molybdopterin"/>
    <property type="match status" value="1"/>
</dbReference>
<dbReference type="GO" id="GO:0008863">
    <property type="term" value="F:formate dehydrogenase (NAD+) activity"/>
    <property type="evidence" value="ECO:0007669"/>
    <property type="project" value="InterPro"/>
</dbReference>
<dbReference type="RefSeq" id="WP_012593908.1">
    <property type="nucleotide sequence ID" value="NC_011726.1"/>
</dbReference>
<dbReference type="Gene3D" id="2.40.40.20">
    <property type="match status" value="1"/>
</dbReference>
<dbReference type="EMBL" id="CP001287">
    <property type="protein sequence ID" value="ACK64631.1"/>
    <property type="molecule type" value="Genomic_DNA"/>
</dbReference>